<proteinExistence type="predicted"/>
<evidence type="ECO:0000313" key="2">
    <source>
        <dbReference type="Proteomes" id="UP001154282"/>
    </source>
</evidence>
<name>A0AAV0LW05_9ROSI</name>
<comment type="caution">
    <text evidence="1">The sequence shown here is derived from an EMBL/GenBank/DDBJ whole genome shotgun (WGS) entry which is preliminary data.</text>
</comment>
<accession>A0AAV0LW05</accession>
<gene>
    <name evidence="1" type="ORF">LITE_LOCUS25563</name>
</gene>
<dbReference type="EMBL" id="CAMGYJ010000006">
    <property type="protein sequence ID" value="CAI0437730.1"/>
    <property type="molecule type" value="Genomic_DNA"/>
</dbReference>
<organism evidence="1 2">
    <name type="scientific">Linum tenue</name>
    <dbReference type="NCBI Taxonomy" id="586396"/>
    <lineage>
        <taxon>Eukaryota</taxon>
        <taxon>Viridiplantae</taxon>
        <taxon>Streptophyta</taxon>
        <taxon>Embryophyta</taxon>
        <taxon>Tracheophyta</taxon>
        <taxon>Spermatophyta</taxon>
        <taxon>Magnoliopsida</taxon>
        <taxon>eudicotyledons</taxon>
        <taxon>Gunneridae</taxon>
        <taxon>Pentapetalae</taxon>
        <taxon>rosids</taxon>
        <taxon>fabids</taxon>
        <taxon>Malpighiales</taxon>
        <taxon>Linaceae</taxon>
        <taxon>Linum</taxon>
    </lineage>
</organism>
<keyword evidence="2" id="KW-1185">Reference proteome</keyword>
<evidence type="ECO:0000313" key="1">
    <source>
        <dbReference type="EMBL" id="CAI0437730.1"/>
    </source>
</evidence>
<reference evidence="1" key="1">
    <citation type="submission" date="2022-08" db="EMBL/GenBank/DDBJ databases">
        <authorList>
            <person name="Gutierrez-Valencia J."/>
        </authorList>
    </citation>
    <scope>NUCLEOTIDE SEQUENCE</scope>
</reference>
<dbReference type="AlphaFoldDB" id="A0AAV0LW05"/>
<feature type="non-terminal residue" evidence="1">
    <location>
        <position position="1"/>
    </location>
</feature>
<sequence length="74" mass="8302">PNFLRLLVVSRVSKADGDIDISTSPINYTQQQASKTLFPTSTAPNLPTKGKYIVRCVKLDNQTHQLSLPRLYNE</sequence>
<protein>
    <submittedName>
        <fullName evidence="1">Uncharacterized protein</fullName>
    </submittedName>
</protein>
<dbReference type="Proteomes" id="UP001154282">
    <property type="component" value="Unassembled WGS sequence"/>
</dbReference>